<evidence type="ECO:0000313" key="2">
    <source>
        <dbReference type="EMBL" id="OZG54342.1"/>
    </source>
</evidence>
<dbReference type="Pfam" id="PF21844">
    <property type="entry name" value="DUF6903"/>
    <property type="match status" value="1"/>
</dbReference>
<feature type="transmembrane region" description="Helical" evidence="1">
    <location>
        <begin position="33"/>
        <end position="54"/>
    </location>
</feature>
<gene>
    <name evidence="2" type="ORF">ALMA_0803</name>
</gene>
<keyword evidence="1" id="KW-1133">Transmembrane helix</keyword>
<reference evidence="2 3" key="1">
    <citation type="journal article" date="2017" name="BMC Genomics">
        <title>Comparative genomic and phylogenomic analyses of the Bifidobacteriaceae family.</title>
        <authorList>
            <person name="Lugli G.A."/>
            <person name="Milani C."/>
            <person name="Turroni F."/>
            <person name="Duranti S."/>
            <person name="Mancabelli L."/>
            <person name="Mangifesta M."/>
            <person name="Ferrario C."/>
            <person name="Modesto M."/>
            <person name="Mattarelli P."/>
            <person name="Jiri K."/>
            <person name="van Sinderen D."/>
            <person name="Ventura M."/>
        </authorList>
    </citation>
    <scope>NUCLEOTIDE SEQUENCE [LARGE SCALE GENOMIC DNA]</scope>
    <source>
        <strain evidence="2 3">DSM 24762</strain>
    </source>
</reference>
<evidence type="ECO:0000256" key="1">
    <source>
        <dbReference type="SAM" id="Phobius"/>
    </source>
</evidence>
<organism evidence="2 3">
    <name type="scientific">Alloscardovia macacae</name>
    <dbReference type="NCBI Taxonomy" id="1160091"/>
    <lineage>
        <taxon>Bacteria</taxon>
        <taxon>Bacillati</taxon>
        <taxon>Actinomycetota</taxon>
        <taxon>Actinomycetes</taxon>
        <taxon>Bifidobacteriales</taxon>
        <taxon>Bifidobacteriaceae</taxon>
        <taxon>Alloscardovia</taxon>
    </lineage>
</organism>
<sequence length="59" mass="6709">MSEKIRAALSIGFQCVLYIACIVLTIFGAAHTGWVYLGLEFVGLLGIISIIWFYNWRNR</sequence>
<keyword evidence="1" id="KW-0812">Transmembrane</keyword>
<dbReference type="RefSeq" id="WP_094726476.1">
    <property type="nucleotide sequence ID" value="NZ_JBHLWS010000013.1"/>
</dbReference>
<dbReference type="AlphaFoldDB" id="A0A261F5E9"/>
<keyword evidence="1" id="KW-0472">Membrane</keyword>
<proteinExistence type="predicted"/>
<name>A0A261F5E9_9BIFI</name>
<keyword evidence="3" id="KW-1185">Reference proteome</keyword>
<dbReference type="EMBL" id="MWWT01000005">
    <property type="protein sequence ID" value="OZG54342.1"/>
    <property type="molecule type" value="Genomic_DNA"/>
</dbReference>
<evidence type="ECO:0000313" key="3">
    <source>
        <dbReference type="Proteomes" id="UP000243657"/>
    </source>
</evidence>
<comment type="caution">
    <text evidence="2">The sequence shown here is derived from an EMBL/GenBank/DDBJ whole genome shotgun (WGS) entry which is preliminary data.</text>
</comment>
<protein>
    <submittedName>
        <fullName evidence="2">Uncharacterized protein</fullName>
    </submittedName>
</protein>
<accession>A0A261F5E9</accession>
<dbReference type="InterPro" id="IPR054198">
    <property type="entry name" value="DUF6903"/>
</dbReference>
<dbReference type="Proteomes" id="UP000243657">
    <property type="component" value="Unassembled WGS sequence"/>
</dbReference>
<feature type="transmembrane region" description="Helical" evidence="1">
    <location>
        <begin position="7"/>
        <end position="27"/>
    </location>
</feature>